<organism evidence="1 2">
    <name type="scientific">Aliivibrio logei</name>
    <name type="common">Vibrio logei</name>
    <dbReference type="NCBI Taxonomy" id="688"/>
    <lineage>
        <taxon>Bacteria</taxon>
        <taxon>Pseudomonadati</taxon>
        <taxon>Pseudomonadota</taxon>
        <taxon>Gammaproteobacteria</taxon>
        <taxon>Vibrionales</taxon>
        <taxon>Vibrionaceae</taxon>
        <taxon>Aliivibrio</taxon>
    </lineage>
</organism>
<name>A0A1B9NWT9_ALILO</name>
<dbReference type="Proteomes" id="UP000093523">
    <property type="component" value="Unassembled WGS sequence"/>
</dbReference>
<evidence type="ECO:0008006" key="3">
    <source>
        <dbReference type="Google" id="ProtNLM"/>
    </source>
</evidence>
<dbReference type="STRING" id="688.A6E04_15510"/>
<comment type="caution">
    <text evidence="1">The sequence shown here is derived from an EMBL/GenBank/DDBJ whole genome shotgun (WGS) entry which is preliminary data.</text>
</comment>
<dbReference type="InterPro" id="IPR050739">
    <property type="entry name" value="MFP"/>
</dbReference>
<dbReference type="PANTHER" id="PTHR30386">
    <property type="entry name" value="MEMBRANE FUSION SUBUNIT OF EMRAB-TOLC MULTIDRUG EFFLUX PUMP"/>
    <property type="match status" value="1"/>
</dbReference>
<dbReference type="EMBL" id="MAJU01000014">
    <property type="protein sequence ID" value="OCH19960.1"/>
    <property type="molecule type" value="Genomic_DNA"/>
</dbReference>
<dbReference type="Gene3D" id="2.40.50.100">
    <property type="match status" value="1"/>
</dbReference>
<dbReference type="PANTHER" id="PTHR30386:SF28">
    <property type="entry name" value="EXPORTED PROTEIN"/>
    <property type="match status" value="1"/>
</dbReference>
<dbReference type="RefSeq" id="WP_023602571.1">
    <property type="nucleotide sequence ID" value="NZ_CAWMPN010000014.1"/>
</dbReference>
<accession>A0A1B9NWT9</accession>
<proteinExistence type="predicted"/>
<protein>
    <recommendedName>
        <fullName evidence="3">HlyD family efflux transporter periplasmic adaptor subunit</fullName>
    </recommendedName>
</protein>
<gene>
    <name evidence="1" type="ORF">A6E04_15510</name>
</gene>
<dbReference type="OrthoDB" id="5906718at2"/>
<reference evidence="1 2" key="1">
    <citation type="submission" date="2016-06" db="EMBL/GenBank/DDBJ databases">
        <authorList>
            <person name="Kjaerup R.B."/>
            <person name="Dalgaard T.S."/>
            <person name="Juul-Madsen H.R."/>
        </authorList>
    </citation>
    <scope>NUCLEOTIDE SEQUENCE [LARGE SCALE GENOMIC DNA]</scope>
    <source>
        <strain evidence="1 2">1S159</strain>
    </source>
</reference>
<dbReference type="AlphaFoldDB" id="A0A1B9NWT9"/>
<sequence length="405" mass="46401">MLLTKWFKKIVIILLLSIIFYSITIVKFDVISEGEGVLSINDSNVNILSPSSGIIKDIYITRGDTVSNGTHLLTIGNIEDGHKRELLDYNSDFYSERVSKLSLELINLKETFKDGKPLSKDIDSSTLLKVKNKYRIYLLKKNELEDKERNFIVRNENFKNQETLLQNKSDLIRESLGDTVRYLDSKLEVEKIKLQALESKLLLDEAKSLVEAAYQDFVQLTLDLVGQTEDELRKSRELLTVNLSEFNTVKDRIQSTAINSNIDGTVLSLKVGLAKGVYIERNAEILTLKRNDDGVYVDAKFDSKFRPYLGIGEIAKVKIDAPGIRDFFYGKINDISVDSFVYDEYSKEGKRYYNVKISFNDNKEVIKKLNGLLGLKTTVYIVNDTMTFFEYILSVFNKNLDFSVW</sequence>
<evidence type="ECO:0000313" key="1">
    <source>
        <dbReference type="EMBL" id="OCH19960.1"/>
    </source>
</evidence>
<evidence type="ECO:0000313" key="2">
    <source>
        <dbReference type="Proteomes" id="UP000093523"/>
    </source>
</evidence>